<dbReference type="OMA" id="VIASEDW"/>
<feature type="signal peptide" evidence="3">
    <location>
        <begin position="1"/>
        <end position="24"/>
    </location>
</feature>
<organism evidence="4 5">
    <name type="scientific">Tigriopus californicus</name>
    <name type="common">Marine copepod</name>
    <dbReference type="NCBI Taxonomy" id="6832"/>
    <lineage>
        <taxon>Eukaryota</taxon>
        <taxon>Metazoa</taxon>
        <taxon>Ecdysozoa</taxon>
        <taxon>Arthropoda</taxon>
        <taxon>Crustacea</taxon>
        <taxon>Multicrustacea</taxon>
        <taxon>Hexanauplia</taxon>
        <taxon>Copepoda</taxon>
        <taxon>Harpacticoida</taxon>
        <taxon>Harpacticidae</taxon>
        <taxon>Tigriopus</taxon>
    </lineage>
</organism>
<evidence type="ECO:0000256" key="2">
    <source>
        <dbReference type="SAM" id="MobiDB-lite"/>
    </source>
</evidence>
<evidence type="ECO:0000256" key="1">
    <source>
        <dbReference type="SAM" id="Coils"/>
    </source>
</evidence>
<dbReference type="InterPro" id="IPR036116">
    <property type="entry name" value="FN3_sf"/>
</dbReference>
<gene>
    <name evidence="4" type="ORF">TCAL_15078</name>
</gene>
<accession>A0A553NUG1</accession>
<dbReference type="EMBL" id="VCGU01000010">
    <property type="protein sequence ID" value="TRY69072.1"/>
    <property type="molecule type" value="Genomic_DNA"/>
</dbReference>
<feature type="region of interest" description="Disordered" evidence="2">
    <location>
        <begin position="364"/>
        <end position="391"/>
    </location>
</feature>
<comment type="caution">
    <text evidence="4">The sequence shown here is derived from an EMBL/GenBank/DDBJ whole genome shotgun (WGS) entry which is preliminary data.</text>
</comment>
<feature type="chain" id="PRO_5022110312" description="Fibronectin type-III domain-containing protein" evidence="3">
    <location>
        <begin position="25"/>
        <end position="391"/>
    </location>
</feature>
<evidence type="ECO:0000256" key="3">
    <source>
        <dbReference type="SAM" id="SignalP"/>
    </source>
</evidence>
<protein>
    <recommendedName>
        <fullName evidence="6">Fibronectin type-III domain-containing protein</fullName>
    </recommendedName>
</protein>
<feature type="compositionally biased region" description="Gly residues" evidence="2">
    <location>
        <begin position="364"/>
        <end position="381"/>
    </location>
</feature>
<feature type="compositionally biased region" description="Polar residues" evidence="2">
    <location>
        <begin position="382"/>
        <end position="391"/>
    </location>
</feature>
<keyword evidence="1" id="KW-0175">Coiled coil</keyword>
<evidence type="ECO:0000313" key="4">
    <source>
        <dbReference type="EMBL" id="TRY69072.1"/>
    </source>
</evidence>
<dbReference type="SUPFAM" id="SSF49265">
    <property type="entry name" value="Fibronectin type III"/>
    <property type="match status" value="1"/>
</dbReference>
<sequence>MASIQTQITTFALLLLQICPSWSGCPFQNPFWFAEKPMVVPVLDEQNSVVPNKIRLMWGRMENFKCVDYFQVEYFQRQNPGGTVQMTSRINRHRRSVEIDVIPCTEYFFKVIASEDWKGMREDFKMFSEVVGYKLEYTPKFITPPTVTERRKGEMTELDRRAQRRRERQRVQQQYHSRYGEPMPADDALAPQFTEAPEEFTIKVSWKLSDIDYPECLSHFVIDYYDTLYNETGFSRTIGRPFQQPNVIVPCELDYEFYLRVFGLTNDHTLSYWTPPSCIVTTPAPTSTTELPEVSTMPQSTTPDLSEQMAEIEEENQRLQSKIDGLKQEYEKIGLQVFHAFKESFFQGLEDFLARRRSETDGVFGGGGGGGLGGGGGGLGGSPNNTEALFG</sequence>
<reference evidence="4 5" key="1">
    <citation type="journal article" date="2018" name="Nat. Ecol. Evol.">
        <title>Genomic signatures of mitonuclear coevolution across populations of Tigriopus californicus.</title>
        <authorList>
            <person name="Barreto F.S."/>
            <person name="Watson E.T."/>
            <person name="Lima T.G."/>
            <person name="Willett C.S."/>
            <person name="Edmands S."/>
            <person name="Li W."/>
            <person name="Burton R.S."/>
        </authorList>
    </citation>
    <scope>NUCLEOTIDE SEQUENCE [LARGE SCALE GENOMIC DNA]</scope>
    <source>
        <strain evidence="4 5">San Diego</strain>
    </source>
</reference>
<dbReference type="AlphaFoldDB" id="A0A553NUG1"/>
<keyword evidence="3" id="KW-0732">Signal</keyword>
<name>A0A553NUG1_TIGCA</name>
<dbReference type="Proteomes" id="UP000318571">
    <property type="component" value="Chromosome 1"/>
</dbReference>
<feature type="coiled-coil region" evidence="1">
    <location>
        <begin position="302"/>
        <end position="336"/>
    </location>
</feature>
<proteinExistence type="predicted"/>
<evidence type="ECO:0000313" key="5">
    <source>
        <dbReference type="Proteomes" id="UP000318571"/>
    </source>
</evidence>
<keyword evidence="5" id="KW-1185">Reference proteome</keyword>
<evidence type="ECO:0008006" key="6">
    <source>
        <dbReference type="Google" id="ProtNLM"/>
    </source>
</evidence>